<reference evidence="2 3" key="1">
    <citation type="submission" date="2020-01" db="EMBL/GenBank/DDBJ databases">
        <title>Genome analysis.</title>
        <authorList>
            <person name="Wu S."/>
            <person name="Wang G."/>
        </authorList>
    </citation>
    <scope>NUCLEOTIDE SEQUENCE [LARGE SCALE GENOMIC DNA]</scope>
    <source>
        <strain evidence="2 3">SYL130</strain>
    </source>
</reference>
<dbReference type="Proteomes" id="UP000753802">
    <property type="component" value="Unassembled WGS sequence"/>
</dbReference>
<keyword evidence="3" id="KW-1185">Reference proteome</keyword>
<name>A0ABX0A2Y3_9BACT</name>
<evidence type="ECO:0000313" key="3">
    <source>
        <dbReference type="Proteomes" id="UP000753802"/>
    </source>
</evidence>
<dbReference type="InterPro" id="IPR046860">
    <property type="entry name" value="SnoaL_5"/>
</dbReference>
<gene>
    <name evidence="2" type="ORF">GWC95_16345</name>
</gene>
<feature type="domain" description="SnoaL-like" evidence="1">
    <location>
        <begin position="1"/>
        <end position="118"/>
    </location>
</feature>
<dbReference type="RefSeq" id="WP_161819782.1">
    <property type="nucleotide sequence ID" value="NZ_JAACJS010000015.1"/>
</dbReference>
<sequence length="119" mass="13359">MTTQQIADRLVALCRIPDYETAQRELFAEDAVSIEPYASEDFPKETKGLNAILEKGKKFESMLETIHSTRISDPLVAGNVFCCTLNLDATMKGKGRMDMNEICLYHVKDGKIVSESFHV</sequence>
<dbReference type="SUPFAM" id="SSF54427">
    <property type="entry name" value="NTF2-like"/>
    <property type="match status" value="1"/>
</dbReference>
<organism evidence="2 3">
    <name type="scientific">Sediminibacterium roseum</name>
    <dbReference type="NCBI Taxonomy" id="1978412"/>
    <lineage>
        <taxon>Bacteria</taxon>
        <taxon>Pseudomonadati</taxon>
        <taxon>Bacteroidota</taxon>
        <taxon>Chitinophagia</taxon>
        <taxon>Chitinophagales</taxon>
        <taxon>Chitinophagaceae</taxon>
        <taxon>Sediminibacterium</taxon>
    </lineage>
</organism>
<dbReference type="Pfam" id="PF20409">
    <property type="entry name" value="SnoaL_5"/>
    <property type="match status" value="1"/>
</dbReference>
<comment type="caution">
    <text evidence="2">The sequence shown here is derived from an EMBL/GenBank/DDBJ whole genome shotgun (WGS) entry which is preliminary data.</text>
</comment>
<evidence type="ECO:0000313" key="2">
    <source>
        <dbReference type="EMBL" id="NCI51501.1"/>
    </source>
</evidence>
<proteinExistence type="predicted"/>
<protein>
    <submittedName>
        <fullName evidence="2">Nuclear transport factor 2 family protein</fullName>
    </submittedName>
</protein>
<accession>A0ABX0A2Y3</accession>
<dbReference type="EMBL" id="JAACJS010000015">
    <property type="protein sequence ID" value="NCI51501.1"/>
    <property type="molecule type" value="Genomic_DNA"/>
</dbReference>
<dbReference type="Gene3D" id="3.10.450.50">
    <property type="match status" value="1"/>
</dbReference>
<evidence type="ECO:0000259" key="1">
    <source>
        <dbReference type="Pfam" id="PF20409"/>
    </source>
</evidence>
<dbReference type="InterPro" id="IPR032710">
    <property type="entry name" value="NTF2-like_dom_sf"/>
</dbReference>